<protein>
    <submittedName>
        <fullName evidence="1">Uncharacterized protein</fullName>
    </submittedName>
</protein>
<proteinExistence type="predicted"/>
<dbReference type="HOGENOM" id="CLU_2581930_0_0_10"/>
<dbReference type="RefSeq" id="WP_006844672.1">
    <property type="nucleotide sequence ID" value="NZ_AQWJ01000012.1"/>
</dbReference>
<evidence type="ECO:0000313" key="2">
    <source>
        <dbReference type="Proteomes" id="UP000006420"/>
    </source>
</evidence>
<dbReference type="EMBL" id="ADLW01000021">
    <property type="protein sequence ID" value="EGK04694.1"/>
    <property type="molecule type" value="Genomic_DNA"/>
</dbReference>
<evidence type="ECO:0000313" key="1">
    <source>
        <dbReference type="EMBL" id="EGK04694.1"/>
    </source>
</evidence>
<comment type="caution">
    <text evidence="1">The sequence shown here is derived from an EMBL/GenBank/DDBJ whole genome shotgun (WGS) entry which is preliminary data.</text>
</comment>
<dbReference type="OrthoDB" id="1003743at2"/>
<sequence>MTRYNKSRIFKAAWSIKRRNASVSFSECLSIAWQRAKCDVLEARREANRKPVDTSIYSFNASNNVGIESYYANRAYSGD</sequence>
<dbReference type="GeneID" id="78083900"/>
<dbReference type="AlphaFoldDB" id="F8X4Z6"/>
<gene>
    <name evidence="1" type="ORF">HMPREF9456_03305</name>
</gene>
<dbReference type="Proteomes" id="UP000006420">
    <property type="component" value="Unassembled WGS sequence"/>
</dbReference>
<dbReference type="STRING" id="742767.HMPREF9456_03305"/>
<keyword evidence="2" id="KW-1185">Reference proteome</keyword>
<reference evidence="1 2" key="1">
    <citation type="submission" date="2011-04" db="EMBL/GenBank/DDBJ databases">
        <title>The Genome Sequence of Dysgonomonas mossii DSM 22836.</title>
        <authorList>
            <consortium name="The Broad Institute Genome Sequencing Platform"/>
            <person name="Earl A."/>
            <person name="Ward D."/>
            <person name="Feldgarden M."/>
            <person name="Gevers D."/>
            <person name="Pudlo N."/>
            <person name="Martens E."/>
            <person name="Allen-Vercoe E."/>
            <person name="Young S.K."/>
            <person name="Zeng Q."/>
            <person name="Gargeya S."/>
            <person name="Fitzgerald M."/>
            <person name="Haas B."/>
            <person name="Abouelleil A."/>
            <person name="Alvarado L."/>
            <person name="Arachchi H.M."/>
            <person name="Berlin A."/>
            <person name="Brown A."/>
            <person name="Chapman S.B."/>
            <person name="Chen Z."/>
            <person name="Dunbar C."/>
            <person name="Freedman E."/>
            <person name="Gearin G."/>
            <person name="Gellesch M."/>
            <person name="Goldberg J."/>
            <person name="Griggs A."/>
            <person name="Gujja S."/>
            <person name="Heiman D."/>
            <person name="Howarth C."/>
            <person name="Larson L."/>
            <person name="Lui A."/>
            <person name="MacDonald P.J.P."/>
            <person name="Mehta T."/>
            <person name="Montmayeur A."/>
            <person name="Murphy C."/>
            <person name="Neiman D."/>
            <person name="Pearson M."/>
            <person name="Priest M."/>
            <person name="Roberts A."/>
            <person name="Saif S."/>
            <person name="Shea T."/>
            <person name="Shenoy N."/>
            <person name="Sisk P."/>
            <person name="Stolte C."/>
            <person name="Sykes S."/>
            <person name="Yandava C."/>
            <person name="Wortman J."/>
            <person name="Nusbaum C."/>
            <person name="Birren B."/>
        </authorList>
    </citation>
    <scope>NUCLEOTIDE SEQUENCE [LARGE SCALE GENOMIC DNA]</scope>
    <source>
        <strain evidence="1 2">DSM 22836</strain>
    </source>
</reference>
<accession>F8X4Z6</accession>
<organism evidence="1 2">
    <name type="scientific">Dysgonomonas mossii DSM 22836</name>
    <dbReference type="NCBI Taxonomy" id="742767"/>
    <lineage>
        <taxon>Bacteria</taxon>
        <taxon>Pseudomonadati</taxon>
        <taxon>Bacteroidota</taxon>
        <taxon>Bacteroidia</taxon>
        <taxon>Bacteroidales</taxon>
        <taxon>Dysgonomonadaceae</taxon>
        <taxon>Dysgonomonas</taxon>
    </lineage>
</organism>
<name>F8X4Z6_9BACT</name>